<dbReference type="InterPro" id="IPR012885">
    <property type="entry name" value="F-box_Sdz-33"/>
</dbReference>
<dbReference type="PANTHER" id="PTHR21503:SF8">
    <property type="entry name" value="F-BOX ASSOCIATED DOMAIN-CONTAINING PROTEIN-RELATED"/>
    <property type="match status" value="1"/>
</dbReference>
<evidence type="ECO:0000313" key="2">
    <source>
        <dbReference type="EMBL" id="KAF1759362.1"/>
    </source>
</evidence>
<reference evidence="2 3" key="1">
    <citation type="submission" date="2019-12" db="EMBL/GenBank/DDBJ databases">
        <title>Chromosome-level assembly of the Caenorhabditis remanei genome.</title>
        <authorList>
            <person name="Teterina A.A."/>
            <person name="Willis J.H."/>
            <person name="Phillips P.C."/>
        </authorList>
    </citation>
    <scope>NUCLEOTIDE SEQUENCE [LARGE SCALE GENOMIC DNA]</scope>
    <source>
        <strain evidence="2 3">PX506</strain>
        <tissue evidence="2">Whole organism</tissue>
    </source>
</reference>
<dbReference type="AlphaFoldDB" id="A0A6A5GYI1"/>
<organism evidence="2 3">
    <name type="scientific">Caenorhabditis remanei</name>
    <name type="common">Caenorhabditis vulgaris</name>
    <dbReference type="NCBI Taxonomy" id="31234"/>
    <lineage>
        <taxon>Eukaryota</taxon>
        <taxon>Metazoa</taxon>
        <taxon>Ecdysozoa</taxon>
        <taxon>Nematoda</taxon>
        <taxon>Chromadorea</taxon>
        <taxon>Rhabditida</taxon>
        <taxon>Rhabditina</taxon>
        <taxon>Rhabditomorpha</taxon>
        <taxon>Rhabditoidea</taxon>
        <taxon>Rhabditidae</taxon>
        <taxon>Peloderinae</taxon>
        <taxon>Caenorhabditis</taxon>
    </lineage>
</organism>
<protein>
    <recommendedName>
        <fullName evidence="1">Sdz-33 F-box domain-containing protein</fullName>
    </recommendedName>
</protein>
<gene>
    <name evidence="2" type="ORF">GCK72_015829</name>
</gene>
<comment type="caution">
    <text evidence="2">The sequence shown here is derived from an EMBL/GenBank/DDBJ whole genome shotgun (WGS) entry which is preliminary data.</text>
</comment>
<dbReference type="Pfam" id="PF07735">
    <property type="entry name" value="FBA_2"/>
    <property type="match status" value="1"/>
</dbReference>
<dbReference type="Proteomes" id="UP000483820">
    <property type="component" value="Chromosome IV"/>
</dbReference>
<accession>A0A6A5GYI1</accession>
<name>A0A6A5GYI1_CAERE</name>
<dbReference type="RefSeq" id="XP_003096316.2">
    <property type="nucleotide sequence ID" value="XM_003096268.2"/>
</dbReference>
<dbReference type="PANTHER" id="PTHR21503">
    <property type="entry name" value="F-BOX-CONTAINING HYPOTHETICAL PROTEIN C.ELEGANS"/>
    <property type="match status" value="1"/>
</dbReference>
<dbReference type="EMBL" id="WUAV01000004">
    <property type="protein sequence ID" value="KAF1759362.1"/>
    <property type="molecule type" value="Genomic_DNA"/>
</dbReference>
<evidence type="ECO:0000313" key="3">
    <source>
        <dbReference type="Proteomes" id="UP000483820"/>
    </source>
</evidence>
<dbReference type="CTD" id="9808521"/>
<sequence>MNINGNLVPINRTRREEDWNTYWNDEIQGIPAVYEHLSELLEYKCAPEVVVSRKTLWLLSYIEKRHGDNYELFIEDLNEEVCHFILKNYHPKVVRMLSLPNNFPIAQYMNSIKSLFSLCELSITLDDLLNMNCLELVLLNNVFTGTEMKGILQHWAIGGFKRLKFLRVCVEDLNMEDVLGELTHSRMTEKKTYK</sequence>
<feature type="domain" description="Sdz-33 F-box" evidence="1">
    <location>
        <begin position="121"/>
        <end position="168"/>
    </location>
</feature>
<evidence type="ECO:0000259" key="1">
    <source>
        <dbReference type="Pfam" id="PF07735"/>
    </source>
</evidence>
<dbReference type="GeneID" id="9808521"/>
<proteinExistence type="predicted"/>
<dbReference type="KEGG" id="crq:GCK72_015829"/>